<proteinExistence type="predicted"/>
<gene>
    <name evidence="2" type="ORF">M413DRAFT_30614</name>
</gene>
<dbReference type="Pfam" id="PF14529">
    <property type="entry name" value="Exo_endo_phos_2"/>
    <property type="match status" value="1"/>
</dbReference>
<sequence>MSLTIFNIYNPPSADSSITALNDHIDRYPQTSPMLWTGNFNKHDALWATPEFTDHLARSDALPLLHLLTEYDMELALLPGTPTHESAAHKTWSTIDLTFLSSDIAHTLISCQAPLHHWIPNADHLPIHMTLDFNLFYSDYNPRPNF</sequence>
<reference evidence="3" key="2">
    <citation type="submission" date="2015-01" db="EMBL/GenBank/DDBJ databases">
        <title>Evolutionary Origins and Diversification of the Mycorrhizal Mutualists.</title>
        <authorList>
            <consortium name="DOE Joint Genome Institute"/>
            <consortium name="Mycorrhizal Genomics Consortium"/>
            <person name="Kohler A."/>
            <person name="Kuo A."/>
            <person name="Nagy L.G."/>
            <person name="Floudas D."/>
            <person name="Copeland A."/>
            <person name="Barry K.W."/>
            <person name="Cichocki N."/>
            <person name="Veneault-Fourrey C."/>
            <person name="LaButti K."/>
            <person name="Lindquist E.A."/>
            <person name="Lipzen A."/>
            <person name="Lundell T."/>
            <person name="Morin E."/>
            <person name="Murat C."/>
            <person name="Riley R."/>
            <person name="Ohm R."/>
            <person name="Sun H."/>
            <person name="Tunlid A."/>
            <person name="Henrissat B."/>
            <person name="Grigoriev I.V."/>
            <person name="Hibbett D.S."/>
            <person name="Martin F."/>
        </authorList>
    </citation>
    <scope>NUCLEOTIDE SEQUENCE [LARGE SCALE GENOMIC DNA]</scope>
    <source>
        <strain evidence="3">h7</strain>
    </source>
</reference>
<dbReference type="GO" id="GO:0003824">
    <property type="term" value="F:catalytic activity"/>
    <property type="evidence" value="ECO:0007669"/>
    <property type="project" value="InterPro"/>
</dbReference>
<feature type="domain" description="Endonuclease/exonuclease/phosphatase" evidence="1">
    <location>
        <begin position="4"/>
        <end position="127"/>
    </location>
</feature>
<dbReference type="Proteomes" id="UP000053424">
    <property type="component" value="Unassembled WGS sequence"/>
</dbReference>
<dbReference type="InterPro" id="IPR005135">
    <property type="entry name" value="Endo/exonuclease/phosphatase"/>
</dbReference>
<organism evidence="2 3">
    <name type="scientific">Hebeloma cylindrosporum</name>
    <dbReference type="NCBI Taxonomy" id="76867"/>
    <lineage>
        <taxon>Eukaryota</taxon>
        <taxon>Fungi</taxon>
        <taxon>Dikarya</taxon>
        <taxon>Basidiomycota</taxon>
        <taxon>Agaricomycotina</taxon>
        <taxon>Agaricomycetes</taxon>
        <taxon>Agaricomycetidae</taxon>
        <taxon>Agaricales</taxon>
        <taxon>Agaricineae</taxon>
        <taxon>Hymenogastraceae</taxon>
        <taxon>Hebeloma</taxon>
    </lineage>
</organism>
<name>A0A0C3C2X3_HEBCY</name>
<dbReference type="AlphaFoldDB" id="A0A0C3C2X3"/>
<dbReference type="STRING" id="686832.A0A0C3C2X3"/>
<reference evidence="2 3" key="1">
    <citation type="submission" date="2014-04" db="EMBL/GenBank/DDBJ databases">
        <authorList>
            <consortium name="DOE Joint Genome Institute"/>
            <person name="Kuo A."/>
            <person name="Gay G."/>
            <person name="Dore J."/>
            <person name="Kohler A."/>
            <person name="Nagy L.G."/>
            <person name="Floudas D."/>
            <person name="Copeland A."/>
            <person name="Barry K.W."/>
            <person name="Cichocki N."/>
            <person name="Veneault-Fourrey C."/>
            <person name="LaButti K."/>
            <person name="Lindquist E.A."/>
            <person name="Lipzen A."/>
            <person name="Lundell T."/>
            <person name="Morin E."/>
            <person name="Murat C."/>
            <person name="Sun H."/>
            <person name="Tunlid A."/>
            <person name="Henrissat B."/>
            <person name="Grigoriev I.V."/>
            <person name="Hibbett D.S."/>
            <person name="Martin F."/>
            <person name="Nordberg H.P."/>
            <person name="Cantor M.N."/>
            <person name="Hua S.X."/>
        </authorList>
    </citation>
    <scope>NUCLEOTIDE SEQUENCE [LARGE SCALE GENOMIC DNA]</scope>
    <source>
        <strain evidence="3">h7</strain>
    </source>
</reference>
<evidence type="ECO:0000259" key="1">
    <source>
        <dbReference type="Pfam" id="PF14529"/>
    </source>
</evidence>
<dbReference type="SUPFAM" id="SSF56219">
    <property type="entry name" value="DNase I-like"/>
    <property type="match status" value="1"/>
</dbReference>
<keyword evidence="3" id="KW-1185">Reference proteome</keyword>
<dbReference type="OrthoDB" id="3261136at2759"/>
<dbReference type="Gene3D" id="3.60.10.10">
    <property type="entry name" value="Endonuclease/exonuclease/phosphatase"/>
    <property type="match status" value="1"/>
</dbReference>
<evidence type="ECO:0000313" key="3">
    <source>
        <dbReference type="Proteomes" id="UP000053424"/>
    </source>
</evidence>
<protein>
    <recommendedName>
        <fullName evidence="1">Endonuclease/exonuclease/phosphatase domain-containing protein</fullName>
    </recommendedName>
</protein>
<dbReference type="HOGENOM" id="CLU_1777687_0_0_1"/>
<dbReference type="InterPro" id="IPR036691">
    <property type="entry name" value="Endo/exonu/phosph_ase_sf"/>
</dbReference>
<dbReference type="EMBL" id="KN831794">
    <property type="protein sequence ID" value="KIM37966.1"/>
    <property type="molecule type" value="Genomic_DNA"/>
</dbReference>
<evidence type="ECO:0000313" key="2">
    <source>
        <dbReference type="EMBL" id="KIM37966.1"/>
    </source>
</evidence>
<accession>A0A0C3C2X3</accession>